<feature type="compositionally biased region" description="Polar residues" evidence="1">
    <location>
        <begin position="1"/>
        <end position="11"/>
    </location>
</feature>
<dbReference type="EMBL" id="BLAL01000244">
    <property type="protein sequence ID" value="GES95790.1"/>
    <property type="molecule type" value="Genomic_DNA"/>
</dbReference>
<dbReference type="Gene3D" id="3.40.50.150">
    <property type="entry name" value="Vaccinia Virus protein VP39"/>
    <property type="match status" value="1"/>
</dbReference>
<keyword evidence="4" id="KW-0489">Methyltransferase</keyword>
<dbReference type="InterPro" id="IPR025714">
    <property type="entry name" value="Methyltranfer_dom"/>
</dbReference>
<evidence type="ECO:0000256" key="1">
    <source>
        <dbReference type="SAM" id="MobiDB-lite"/>
    </source>
</evidence>
<evidence type="ECO:0000259" key="2">
    <source>
        <dbReference type="Pfam" id="PF13847"/>
    </source>
</evidence>
<name>A0A2Z6SLV6_9GLOM</name>
<dbReference type="InterPro" id="IPR029063">
    <property type="entry name" value="SAM-dependent_MTases_sf"/>
</dbReference>
<feature type="domain" description="Methyltransferase" evidence="2">
    <location>
        <begin position="90"/>
        <end position="208"/>
    </location>
</feature>
<reference evidence="4" key="2">
    <citation type="submission" date="2019-10" db="EMBL/GenBank/DDBJ databases">
        <title>Conservation and host-specific expression of non-tandemly repeated heterogenous ribosome RNA gene in arbuscular mycorrhizal fungi.</title>
        <authorList>
            <person name="Maeda T."/>
            <person name="Kobayashi Y."/>
            <person name="Nakagawa T."/>
            <person name="Ezawa T."/>
            <person name="Yamaguchi K."/>
            <person name="Bino T."/>
            <person name="Nishimoto Y."/>
            <person name="Shigenobu S."/>
            <person name="Kawaguchi M."/>
        </authorList>
    </citation>
    <scope>NUCLEOTIDE SEQUENCE</scope>
    <source>
        <strain evidence="4">HR1</strain>
    </source>
</reference>
<feature type="region of interest" description="Disordered" evidence="1">
    <location>
        <begin position="1"/>
        <end position="36"/>
    </location>
</feature>
<dbReference type="EMBL" id="BEXD01004167">
    <property type="protein sequence ID" value="GBC07739.1"/>
    <property type="molecule type" value="Genomic_DNA"/>
</dbReference>
<keyword evidence="5" id="KW-1185">Reference proteome</keyword>
<dbReference type="Pfam" id="PF13847">
    <property type="entry name" value="Methyltransf_31"/>
    <property type="match status" value="1"/>
</dbReference>
<dbReference type="GO" id="GO:0008168">
    <property type="term" value="F:methyltransferase activity"/>
    <property type="evidence" value="ECO:0007669"/>
    <property type="project" value="UniProtKB-KW"/>
</dbReference>
<dbReference type="STRING" id="94130.A0A2Z6SLV6"/>
<keyword evidence="4" id="KW-0808">Transferase</keyword>
<evidence type="ECO:0000313" key="3">
    <source>
        <dbReference type="EMBL" id="GBC07739.1"/>
    </source>
</evidence>
<dbReference type="SUPFAM" id="SSF53335">
    <property type="entry name" value="S-adenosyl-L-methionine-dependent methyltransferases"/>
    <property type="match status" value="1"/>
</dbReference>
<reference evidence="3 5" key="1">
    <citation type="submission" date="2017-11" db="EMBL/GenBank/DDBJ databases">
        <title>The genome of Rhizophagus clarus HR1 reveals common genetic basis of auxotrophy among arbuscular mycorrhizal fungi.</title>
        <authorList>
            <person name="Kobayashi Y."/>
        </authorList>
    </citation>
    <scope>NUCLEOTIDE SEQUENCE [LARGE SCALE GENOMIC DNA]</scope>
    <source>
        <strain evidence="3 5">HR1</strain>
    </source>
</reference>
<organism evidence="3 5">
    <name type="scientific">Rhizophagus clarus</name>
    <dbReference type="NCBI Taxonomy" id="94130"/>
    <lineage>
        <taxon>Eukaryota</taxon>
        <taxon>Fungi</taxon>
        <taxon>Fungi incertae sedis</taxon>
        <taxon>Mucoromycota</taxon>
        <taxon>Glomeromycotina</taxon>
        <taxon>Glomeromycetes</taxon>
        <taxon>Glomerales</taxon>
        <taxon>Glomeraceae</taxon>
        <taxon>Rhizophagus</taxon>
    </lineage>
</organism>
<sequence>MGNALRRNTNSIRDEYNGRRRPACLGQDPPTTPTSFDRKFIIVGRSKNGEMKYPLPANAEEKKLWLEDPHYLIRHQWQSNFSSPVEEILKKGANVIDIGCGTGTWSLEMAKNYPESNFIGVDIAPIFPTKHHEENLKFTLGNILEGLPFEDNTFDLVFARLVGESFSEKEWEETVLRELFRLTKSGSWLEIMQTDSEFSRCGKNLEKMNQAFVAINMNSSICEKFEDWLLNNNQVSVVNHEIAISPIGTWAGKTGEFGVSYIRHLSLKMKQQIINHLNITEEEYDNMVEMAELEYNQFTTFRTSHRFIAQKKIIF</sequence>
<evidence type="ECO:0000313" key="5">
    <source>
        <dbReference type="Proteomes" id="UP000247702"/>
    </source>
</evidence>
<dbReference type="AlphaFoldDB" id="A0A2Z6SLV6"/>
<protein>
    <submittedName>
        <fullName evidence="4">S-adenosyl-L-methionine-dependent methyltransferase</fullName>
    </submittedName>
</protein>
<proteinExistence type="predicted"/>
<gene>
    <name evidence="4" type="ORF">RCL2_002245200</name>
    <name evidence="3" type="ORF">RclHR1_07670004</name>
</gene>
<comment type="caution">
    <text evidence="3">The sequence shown here is derived from an EMBL/GenBank/DDBJ whole genome shotgun (WGS) entry which is preliminary data.</text>
</comment>
<dbReference type="Proteomes" id="UP000615446">
    <property type="component" value="Unassembled WGS sequence"/>
</dbReference>
<dbReference type="OrthoDB" id="2013972at2759"/>
<dbReference type="GO" id="GO:0032259">
    <property type="term" value="P:methylation"/>
    <property type="evidence" value="ECO:0007669"/>
    <property type="project" value="UniProtKB-KW"/>
</dbReference>
<dbReference type="PANTHER" id="PTHR43591">
    <property type="entry name" value="METHYLTRANSFERASE"/>
    <property type="match status" value="1"/>
</dbReference>
<accession>A0A2Z6SLV6</accession>
<dbReference type="PANTHER" id="PTHR43591:SF24">
    <property type="entry name" value="2-METHOXY-6-POLYPRENYL-1,4-BENZOQUINOL METHYLASE, MITOCHONDRIAL"/>
    <property type="match status" value="1"/>
</dbReference>
<evidence type="ECO:0000313" key="4">
    <source>
        <dbReference type="EMBL" id="GES95790.1"/>
    </source>
</evidence>
<dbReference type="Proteomes" id="UP000247702">
    <property type="component" value="Unassembled WGS sequence"/>
</dbReference>
<dbReference type="CDD" id="cd02440">
    <property type="entry name" value="AdoMet_MTases"/>
    <property type="match status" value="1"/>
</dbReference>